<dbReference type="SMART" id="SM00864">
    <property type="entry name" value="Tubulin"/>
    <property type="match status" value="1"/>
</dbReference>
<comment type="caution">
    <text evidence="10">The sequence shown here is derived from an EMBL/GenBank/DDBJ whole genome shotgun (WGS) entry which is preliminary data.</text>
</comment>
<proteinExistence type="inferred from homology"/>
<feature type="binding site" evidence="4">
    <location>
        <position position="139"/>
    </location>
    <ligand>
        <name>GTP</name>
        <dbReference type="ChEBI" id="CHEBI:37565"/>
    </ligand>
</feature>
<dbReference type="SUPFAM" id="SSF55307">
    <property type="entry name" value="Tubulin C-terminal domain-like"/>
    <property type="match status" value="1"/>
</dbReference>
<dbReference type="PRINTS" id="PR00423">
    <property type="entry name" value="CELLDVISFTSZ"/>
</dbReference>
<dbReference type="InterPro" id="IPR000158">
    <property type="entry name" value="Cell_div_FtsZ"/>
</dbReference>
<dbReference type="InterPro" id="IPR037103">
    <property type="entry name" value="Tubulin/FtsZ-like_C"/>
</dbReference>
<gene>
    <name evidence="4" type="primary">ftsZ</name>
    <name evidence="10" type="ORF">COU47_01790</name>
</gene>
<evidence type="ECO:0000256" key="3">
    <source>
        <dbReference type="ARBA" id="ARBA00023134"/>
    </source>
</evidence>
<comment type="similarity">
    <text evidence="1 4 6">Belongs to the FtsZ family.</text>
</comment>
<evidence type="ECO:0000256" key="5">
    <source>
        <dbReference type="NCBIfam" id="TIGR00065"/>
    </source>
</evidence>
<evidence type="ECO:0000256" key="1">
    <source>
        <dbReference type="ARBA" id="ARBA00009690"/>
    </source>
</evidence>
<keyword evidence="4 6" id="KW-0132">Cell division</keyword>
<keyword evidence="4 6" id="KW-0717">Septation</keyword>
<feature type="domain" description="Tubulin/FtsZ GTPase" evidence="8">
    <location>
        <begin position="13"/>
        <end position="205"/>
    </location>
</feature>
<dbReference type="NCBIfam" id="TIGR00065">
    <property type="entry name" value="ftsZ"/>
    <property type="match status" value="1"/>
</dbReference>
<evidence type="ECO:0000259" key="9">
    <source>
        <dbReference type="SMART" id="SM00865"/>
    </source>
</evidence>
<evidence type="ECO:0000256" key="7">
    <source>
        <dbReference type="SAM" id="MobiDB-lite"/>
    </source>
</evidence>
<evidence type="ECO:0000256" key="4">
    <source>
        <dbReference type="HAMAP-Rule" id="MF_00909"/>
    </source>
</evidence>
<dbReference type="Gene3D" id="3.40.50.1440">
    <property type="entry name" value="Tubulin/FtsZ, GTPase domain"/>
    <property type="match status" value="1"/>
</dbReference>
<sequence>MANIKPEIEAFARIKVVGTGGSGLNAVDHMIRSKVKGVDFVAVNTDTQDLHNSEASKKIHIGKNLTKGLGAGMDPEVGRQAAEETRDEIQEALKGADMVFVTCGMGGGTGTGASPVVAEAARSQGALTVGVVTRPFGFEGAERGRIADSGLDRLRSSVDAMVVIPNDRLLTAIEKETTFLDAFAMCDEVLRQAVEGISDLIMLPGIINVDFADVRAILQNAGSALMGIGTATGEKRAEEAAHKAINSPLLDMSIDGARGVLFSIAGGPDMTMWEIQEAARIITDAIDKDARVIFGALHDERLKKNEIKITVIASGFPEGGVSKTLFSEGKTGQTFPIKKAQKQTVENSLAEDDGKNDTIEEKEDWNTIPAFLRRSRKD</sequence>
<dbReference type="InterPro" id="IPR018316">
    <property type="entry name" value="Tubulin/FtsZ_2-layer-sand-dom"/>
</dbReference>
<keyword evidence="4" id="KW-0963">Cytoplasm</keyword>
<dbReference type="GO" id="GO:0005525">
    <property type="term" value="F:GTP binding"/>
    <property type="evidence" value="ECO:0007669"/>
    <property type="project" value="UniProtKB-UniRule"/>
</dbReference>
<feature type="binding site" evidence="4">
    <location>
        <position position="143"/>
    </location>
    <ligand>
        <name>GTP</name>
        <dbReference type="ChEBI" id="CHEBI:37565"/>
    </ligand>
</feature>
<accession>A0A2H0TE10</accession>
<dbReference type="AlphaFoldDB" id="A0A2H0TE10"/>
<dbReference type="FunFam" id="3.40.50.1440:FF:000001">
    <property type="entry name" value="Cell division protein FtsZ"/>
    <property type="match status" value="1"/>
</dbReference>
<dbReference type="InterPro" id="IPR008280">
    <property type="entry name" value="Tub_FtsZ_C"/>
</dbReference>
<dbReference type="Pfam" id="PF12327">
    <property type="entry name" value="FtsZ_C"/>
    <property type="match status" value="1"/>
</dbReference>
<dbReference type="PANTHER" id="PTHR30314:SF3">
    <property type="entry name" value="MITOCHONDRIAL DIVISION PROTEIN FSZA"/>
    <property type="match status" value="1"/>
</dbReference>
<feature type="binding site" evidence="4">
    <location>
        <begin position="108"/>
        <end position="110"/>
    </location>
    <ligand>
        <name>GTP</name>
        <dbReference type="ChEBI" id="CHEBI:37565"/>
    </ligand>
</feature>
<dbReference type="InterPro" id="IPR020805">
    <property type="entry name" value="Cell_div_FtsZ_CS"/>
</dbReference>
<keyword evidence="4 6" id="KW-0131">Cell cycle</keyword>
<evidence type="ECO:0000256" key="6">
    <source>
        <dbReference type="RuleBase" id="RU000631"/>
    </source>
</evidence>
<evidence type="ECO:0000313" key="10">
    <source>
        <dbReference type="EMBL" id="PIR69789.1"/>
    </source>
</evidence>
<feature type="region of interest" description="Disordered" evidence="7">
    <location>
        <begin position="338"/>
        <end position="362"/>
    </location>
</feature>
<dbReference type="GO" id="GO:0000917">
    <property type="term" value="P:division septum assembly"/>
    <property type="evidence" value="ECO:0007669"/>
    <property type="project" value="UniProtKB-KW"/>
</dbReference>
<dbReference type="Proteomes" id="UP000231503">
    <property type="component" value="Unassembled WGS sequence"/>
</dbReference>
<dbReference type="CDD" id="cd02201">
    <property type="entry name" value="FtsZ_type1"/>
    <property type="match status" value="1"/>
</dbReference>
<comment type="caution">
    <text evidence="4">Lacks conserved residue(s) required for the propagation of feature annotation.</text>
</comment>
<dbReference type="SUPFAM" id="SSF52490">
    <property type="entry name" value="Tubulin nucleotide-binding domain-like"/>
    <property type="match status" value="1"/>
</dbReference>
<dbReference type="InterPro" id="IPR024757">
    <property type="entry name" value="FtsZ_C"/>
</dbReference>
<dbReference type="InterPro" id="IPR045061">
    <property type="entry name" value="FtsZ/CetZ"/>
</dbReference>
<evidence type="ECO:0000256" key="2">
    <source>
        <dbReference type="ARBA" id="ARBA00022741"/>
    </source>
</evidence>
<dbReference type="GO" id="GO:0003924">
    <property type="term" value="F:GTPase activity"/>
    <property type="evidence" value="ECO:0007669"/>
    <property type="project" value="UniProtKB-UniRule"/>
</dbReference>
<dbReference type="InterPro" id="IPR003008">
    <property type="entry name" value="Tubulin_FtsZ_GTPase"/>
</dbReference>
<dbReference type="SMART" id="SM00865">
    <property type="entry name" value="Tubulin_C"/>
    <property type="match status" value="1"/>
</dbReference>
<organism evidence="10 11">
    <name type="scientific">Candidatus Niyogibacteria bacterium CG10_big_fil_rev_8_21_14_0_10_46_36</name>
    <dbReference type="NCBI Taxonomy" id="1974726"/>
    <lineage>
        <taxon>Bacteria</taxon>
        <taxon>Candidatus Niyogiibacteriota</taxon>
    </lineage>
</organism>
<dbReference type="PROSITE" id="PS01135">
    <property type="entry name" value="FTSZ_2"/>
    <property type="match status" value="1"/>
</dbReference>
<name>A0A2H0TE10_9BACT</name>
<comment type="subcellular location">
    <subcellularLocation>
        <location evidence="4">Cytoplasm</location>
    </subcellularLocation>
    <text evidence="4">Assembles at midcell at the inner surface of the cytoplasmic membrane.</text>
</comment>
<dbReference type="Gene3D" id="3.30.1330.20">
    <property type="entry name" value="Tubulin/FtsZ, C-terminal domain"/>
    <property type="match status" value="1"/>
</dbReference>
<dbReference type="HAMAP" id="MF_00909">
    <property type="entry name" value="FtsZ"/>
    <property type="match status" value="1"/>
</dbReference>
<evidence type="ECO:0000259" key="8">
    <source>
        <dbReference type="SMART" id="SM00864"/>
    </source>
</evidence>
<reference evidence="11" key="1">
    <citation type="submission" date="2017-09" db="EMBL/GenBank/DDBJ databases">
        <title>Depth-based differentiation of microbial function through sediment-hosted aquifers and enrichment of novel symbionts in the deep terrestrial subsurface.</title>
        <authorList>
            <person name="Probst A.J."/>
            <person name="Ladd B."/>
            <person name="Jarett J.K."/>
            <person name="Geller-Mcgrath D.E."/>
            <person name="Sieber C.M.K."/>
            <person name="Emerson J.B."/>
            <person name="Anantharaman K."/>
            <person name="Thomas B.C."/>
            <person name="Malmstrom R."/>
            <person name="Stieglmeier M."/>
            <person name="Klingl A."/>
            <person name="Woyke T."/>
            <person name="Ryan C.M."/>
            <person name="Banfield J.F."/>
        </authorList>
    </citation>
    <scope>NUCLEOTIDE SEQUENCE [LARGE SCALE GENOMIC DNA]</scope>
</reference>
<feature type="binding site" evidence="4">
    <location>
        <position position="187"/>
    </location>
    <ligand>
        <name>GTP</name>
        <dbReference type="ChEBI" id="CHEBI:37565"/>
    </ligand>
</feature>
<dbReference type="GO" id="GO:0032153">
    <property type="term" value="C:cell division site"/>
    <property type="evidence" value="ECO:0007669"/>
    <property type="project" value="UniProtKB-UniRule"/>
</dbReference>
<dbReference type="GO" id="GO:0043093">
    <property type="term" value="P:FtsZ-dependent cytokinesis"/>
    <property type="evidence" value="ECO:0007669"/>
    <property type="project" value="UniProtKB-UniRule"/>
</dbReference>
<feature type="domain" description="Tubulin/FtsZ 2-layer sandwich" evidence="9">
    <location>
        <begin position="207"/>
        <end position="325"/>
    </location>
</feature>
<dbReference type="Pfam" id="PF00091">
    <property type="entry name" value="Tubulin"/>
    <property type="match status" value="1"/>
</dbReference>
<evidence type="ECO:0000313" key="11">
    <source>
        <dbReference type="Proteomes" id="UP000231503"/>
    </source>
</evidence>
<dbReference type="EMBL" id="PFCO01000003">
    <property type="protein sequence ID" value="PIR69789.1"/>
    <property type="molecule type" value="Genomic_DNA"/>
</dbReference>
<dbReference type="PANTHER" id="PTHR30314">
    <property type="entry name" value="CELL DIVISION PROTEIN FTSZ-RELATED"/>
    <property type="match status" value="1"/>
</dbReference>
<dbReference type="GO" id="GO:0005737">
    <property type="term" value="C:cytoplasm"/>
    <property type="evidence" value="ECO:0007669"/>
    <property type="project" value="UniProtKB-SubCell"/>
</dbReference>
<keyword evidence="2 4" id="KW-0547">Nucleotide-binding</keyword>
<comment type="function">
    <text evidence="4 6">Essential cell division protein that forms a contractile ring structure (Z ring) at the future cell division site. The regulation of the ring assembly controls the timing and the location of cell division. One of the functions of the FtsZ ring is to recruit other cell division proteins to the septum to produce a new cell wall between the dividing cells. Binds GTP and shows GTPase activity.</text>
</comment>
<protein>
    <recommendedName>
        <fullName evidence="4 5">Cell division protein FtsZ</fullName>
    </recommendedName>
</protein>
<keyword evidence="3 4" id="KW-0342">GTP-binding</keyword>
<dbReference type="GO" id="GO:0051258">
    <property type="term" value="P:protein polymerization"/>
    <property type="evidence" value="ECO:0007669"/>
    <property type="project" value="UniProtKB-UniRule"/>
</dbReference>
<dbReference type="InterPro" id="IPR036525">
    <property type="entry name" value="Tubulin/FtsZ_GTPase_sf"/>
</dbReference>
<comment type="subunit">
    <text evidence="4">Homodimer. Polymerizes to form a dynamic ring structure in a strictly GTP-dependent manner. Interacts directly with several other division proteins.</text>
</comment>